<gene>
    <name evidence="2" type="ORF">AGABI1DRAFT_15956</name>
</gene>
<dbReference type="RefSeq" id="XP_007333312.1">
    <property type="nucleotide sequence ID" value="XM_007333250.1"/>
</dbReference>
<dbReference type="InParanoid" id="K5VNI2"/>
<accession>K5VNI2</accession>
<protein>
    <recommendedName>
        <fullName evidence="1">Helitron helicase-like domain-containing protein</fullName>
    </recommendedName>
</protein>
<sequence length="161" mass="17879">VSPEVLQGLADKIEQEKTLKNLDEEQANAMNLLRRVNTIAASIPGSQASKLSIRNEIRNYFGHFGLPHLFLTFNPSPANSPLFLVMAGNKSINLLERMPEIPRARERAMLLAKDPVAAADFFEFCVTALFSHLLGWDYGKQRSTSQGGILGKLRAFYGTTE</sequence>
<name>K5VNI2_AGABU</name>
<evidence type="ECO:0000313" key="3">
    <source>
        <dbReference type="Proteomes" id="UP000008493"/>
    </source>
</evidence>
<dbReference type="OrthoDB" id="432234at2759"/>
<dbReference type="STRING" id="597362.K5VNI2"/>
<dbReference type="eggNOG" id="ENOG502R0WF">
    <property type="taxonomic scope" value="Eukaryota"/>
</dbReference>
<keyword evidence="3" id="KW-1185">Reference proteome</keyword>
<dbReference type="KEGG" id="abp:AGABI1DRAFT15956"/>
<dbReference type="HOGENOM" id="CLU_080483_4_0_1"/>
<organism evidence="2 3">
    <name type="scientific">Agaricus bisporus var. burnettii (strain JB137-S8 / ATCC MYA-4627 / FGSC 10392)</name>
    <name type="common">White button mushroom</name>
    <dbReference type="NCBI Taxonomy" id="597362"/>
    <lineage>
        <taxon>Eukaryota</taxon>
        <taxon>Fungi</taxon>
        <taxon>Dikarya</taxon>
        <taxon>Basidiomycota</taxon>
        <taxon>Agaricomycotina</taxon>
        <taxon>Agaricomycetes</taxon>
        <taxon>Agaricomycetidae</taxon>
        <taxon>Agaricales</taxon>
        <taxon>Agaricineae</taxon>
        <taxon>Agaricaceae</taxon>
        <taxon>Agaricus</taxon>
    </lineage>
</organism>
<dbReference type="EMBL" id="JH971406">
    <property type="protein sequence ID" value="EKM76024.1"/>
    <property type="molecule type" value="Genomic_DNA"/>
</dbReference>
<evidence type="ECO:0000313" key="2">
    <source>
        <dbReference type="EMBL" id="EKM76024.1"/>
    </source>
</evidence>
<dbReference type="InterPro" id="IPR025476">
    <property type="entry name" value="Helitron_helicase-like"/>
</dbReference>
<dbReference type="OMA" id="INANVPC"/>
<reference evidence="3" key="1">
    <citation type="journal article" date="2012" name="Proc. Natl. Acad. Sci. U.S.A.">
        <title>Genome sequence of the button mushroom Agaricus bisporus reveals mechanisms governing adaptation to a humic-rich ecological niche.</title>
        <authorList>
            <person name="Morin E."/>
            <person name="Kohler A."/>
            <person name="Baker A.R."/>
            <person name="Foulongne-Oriol M."/>
            <person name="Lombard V."/>
            <person name="Nagy L.G."/>
            <person name="Ohm R.A."/>
            <person name="Patyshakuliyeva A."/>
            <person name="Brun A."/>
            <person name="Aerts A.L."/>
            <person name="Bailey A.M."/>
            <person name="Billette C."/>
            <person name="Coutinho P.M."/>
            <person name="Deakin G."/>
            <person name="Doddapaneni H."/>
            <person name="Floudas D."/>
            <person name="Grimwood J."/>
            <person name="Hilden K."/>
            <person name="Kuees U."/>
            <person name="LaButti K.M."/>
            <person name="Lapidus A."/>
            <person name="Lindquist E.A."/>
            <person name="Lucas S.M."/>
            <person name="Murat C."/>
            <person name="Riley R.W."/>
            <person name="Salamov A.A."/>
            <person name="Schmutz J."/>
            <person name="Subramanian V."/>
            <person name="Woesten H.A.B."/>
            <person name="Xu J."/>
            <person name="Eastwood D.C."/>
            <person name="Foster G.D."/>
            <person name="Sonnenberg A.S."/>
            <person name="Cullen D."/>
            <person name="de Vries R.P."/>
            <person name="Lundell T."/>
            <person name="Hibbett D.S."/>
            <person name="Henrissat B."/>
            <person name="Burton K.S."/>
            <person name="Kerrigan R.W."/>
            <person name="Challen M.P."/>
            <person name="Grigoriev I.V."/>
            <person name="Martin F."/>
        </authorList>
    </citation>
    <scope>NUCLEOTIDE SEQUENCE [LARGE SCALE GENOMIC DNA]</scope>
    <source>
        <strain evidence="3">JB137-S8 / ATCC MYA-4627 / FGSC 10392</strain>
    </source>
</reference>
<dbReference type="Proteomes" id="UP000008493">
    <property type="component" value="Unassembled WGS sequence"/>
</dbReference>
<dbReference type="GeneID" id="18828679"/>
<evidence type="ECO:0000259" key="1">
    <source>
        <dbReference type="Pfam" id="PF14214"/>
    </source>
</evidence>
<feature type="non-terminal residue" evidence="2">
    <location>
        <position position="1"/>
    </location>
</feature>
<dbReference type="Pfam" id="PF14214">
    <property type="entry name" value="Helitron_like_N"/>
    <property type="match status" value="1"/>
</dbReference>
<feature type="domain" description="Helitron helicase-like" evidence="1">
    <location>
        <begin position="8"/>
        <end position="161"/>
    </location>
</feature>
<proteinExistence type="predicted"/>
<dbReference type="AlphaFoldDB" id="K5VNI2"/>
<feature type="non-terminal residue" evidence="2">
    <location>
        <position position="161"/>
    </location>
</feature>